<reference evidence="2" key="1">
    <citation type="submission" date="2016-10" db="EMBL/GenBank/DDBJ databases">
        <authorList>
            <person name="Varghese N."/>
            <person name="Submissions S."/>
        </authorList>
    </citation>
    <scope>NUCLEOTIDE SEQUENCE [LARGE SCALE GENOMIC DNA]</scope>
    <source>
        <strain evidence="2">P18</strain>
    </source>
</reference>
<name>A0A1I5UC34_9FIRM</name>
<dbReference type="AlphaFoldDB" id="A0A1I5UC34"/>
<accession>A0A1I5UC34</accession>
<evidence type="ECO:0000313" key="1">
    <source>
        <dbReference type="EMBL" id="SFP92802.1"/>
    </source>
</evidence>
<protein>
    <submittedName>
        <fullName evidence="1">Uncharacterized protein</fullName>
    </submittedName>
</protein>
<gene>
    <name evidence="1" type="ORF">SAMN04487928_11240</name>
</gene>
<keyword evidence="2" id="KW-1185">Reference proteome</keyword>
<dbReference type="EMBL" id="FOXO01000012">
    <property type="protein sequence ID" value="SFP92802.1"/>
    <property type="molecule type" value="Genomic_DNA"/>
</dbReference>
<proteinExistence type="predicted"/>
<evidence type="ECO:0000313" key="2">
    <source>
        <dbReference type="Proteomes" id="UP000182624"/>
    </source>
</evidence>
<dbReference type="Proteomes" id="UP000182624">
    <property type="component" value="Unassembled WGS sequence"/>
</dbReference>
<organism evidence="1 2">
    <name type="scientific">Butyrivibrio proteoclasticus</name>
    <dbReference type="NCBI Taxonomy" id="43305"/>
    <lineage>
        <taxon>Bacteria</taxon>
        <taxon>Bacillati</taxon>
        <taxon>Bacillota</taxon>
        <taxon>Clostridia</taxon>
        <taxon>Lachnospirales</taxon>
        <taxon>Lachnospiraceae</taxon>
        <taxon>Butyrivibrio</taxon>
    </lineage>
</organism>
<sequence length="191" mass="21301">MTLVHNSTLTIKPRTVTLTSKSLSKKFDGTYLTADERYAACEKYARDITATAFNKEKGEGFVANEGIVAASTEFTGKLLAIKKVERANTFNYTRQENTLAENYKIEREYGDLEITPPDEKIKLKIKLKANADGTGRDTYVIYNGVTQQAIMEVHVSVDGEVDTESILKRIIEASKKWCIKPSECGNISCLC</sequence>